<feature type="region of interest" description="Disordered" evidence="1">
    <location>
        <begin position="2646"/>
        <end position="2671"/>
    </location>
</feature>
<proteinExistence type="predicted"/>
<name>A0A2K8KY34_9GAMM</name>
<dbReference type="EMBL" id="CP011797">
    <property type="protein sequence ID" value="ATX77436.1"/>
    <property type="molecule type" value="Genomic_DNA"/>
</dbReference>
<protein>
    <submittedName>
        <fullName evidence="3">Putative lipoprotein</fullName>
    </submittedName>
</protein>
<dbReference type="InterPro" id="IPR008969">
    <property type="entry name" value="CarboxyPept-like_regulatory"/>
</dbReference>
<evidence type="ECO:0000259" key="2">
    <source>
        <dbReference type="SMART" id="SM00060"/>
    </source>
</evidence>
<dbReference type="SUPFAM" id="SSF49452">
    <property type="entry name" value="Starch-binding domain-like"/>
    <property type="match status" value="1"/>
</dbReference>
<evidence type="ECO:0000313" key="3">
    <source>
        <dbReference type="EMBL" id="ATX77436.1"/>
    </source>
</evidence>
<dbReference type="InterPro" id="IPR030458">
    <property type="entry name" value="Glyco_hydro_31_AS"/>
</dbReference>
<feature type="region of interest" description="Disordered" evidence="1">
    <location>
        <begin position="1394"/>
        <end position="1418"/>
    </location>
</feature>
<dbReference type="Gene3D" id="2.60.40.1120">
    <property type="entry name" value="Carboxypeptidase-like, regulatory domain"/>
    <property type="match status" value="5"/>
</dbReference>
<dbReference type="RefSeq" id="WP_227003835.1">
    <property type="nucleotide sequence ID" value="NZ_CP011797.1"/>
</dbReference>
<dbReference type="InterPro" id="IPR013784">
    <property type="entry name" value="Carb-bd-like_fold"/>
</dbReference>
<dbReference type="InterPro" id="IPR013783">
    <property type="entry name" value="Ig-like_fold"/>
</dbReference>
<reference evidence="3 4" key="1">
    <citation type="journal article" date="2017" name="Environ. Microbiol.">
        <title>Genomic and physiological analyses of 'Reinekea forsetii' reveal a versatile opportunistic lifestyle during spring algae blooms.</title>
        <authorList>
            <person name="Avci B."/>
            <person name="Hahnke R.L."/>
            <person name="Chafee M."/>
            <person name="Fischer T."/>
            <person name="Gruber-Vodicka H."/>
            <person name="Tegetmeyer H.E."/>
            <person name="Harder J."/>
            <person name="Fuchs B.M."/>
            <person name="Amann R.I."/>
            <person name="Teeling H."/>
        </authorList>
    </citation>
    <scope>NUCLEOTIDE SEQUENCE [LARGE SCALE GENOMIC DNA]</scope>
    <source>
        <strain evidence="3 4">Hel1_31_D35</strain>
    </source>
</reference>
<dbReference type="InterPro" id="IPR003961">
    <property type="entry name" value="FN3_dom"/>
</dbReference>
<feature type="region of interest" description="Disordered" evidence="1">
    <location>
        <begin position="2712"/>
        <end position="2733"/>
    </location>
</feature>
<feature type="domain" description="Fibronectin type-III" evidence="2">
    <location>
        <begin position="847"/>
        <end position="930"/>
    </location>
</feature>
<evidence type="ECO:0000313" key="4">
    <source>
        <dbReference type="Proteomes" id="UP000229757"/>
    </source>
</evidence>
<feature type="compositionally biased region" description="Acidic residues" evidence="1">
    <location>
        <begin position="2660"/>
        <end position="2671"/>
    </location>
</feature>
<dbReference type="SMART" id="SM00060">
    <property type="entry name" value="FN3"/>
    <property type="match status" value="3"/>
</dbReference>
<feature type="domain" description="Fibronectin type-III" evidence="2">
    <location>
        <begin position="2177"/>
        <end position="2307"/>
    </location>
</feature>
<dbReference type="PROSITE" id="PS00129">
    <property type="entry name" value="GLYCOSYL_HYDROL_F31_1"/>
    <property type="match status" value="1"/>
</dbReference>
<dbReference type="InterPro" id="IPR028974">
    <property type="entry name" value="TSP_type-3_rpt"/>
</dbReference>
<dbReference type="KEGG" id="rfo:REIFOR_02305"/>
<keyword evidence="4" id="KW-1185">Reference proteome</keyword>
<dbReference type="SUPFAM" id="SSF49464">
    <property type="entry name" value="Carboxypeptidase regulatory domain-like"/>
    <property type="match status" value="6"/>
</dbReference>
<gene>
    <name evidence="3" type="ORF">REIFOR_02305</name>
</gene>
<feature type="domain" description="Fibronectin type-III" evidence="2">
    <location>
        <begin position="940"/>
        <end position="1019"/>
    </location>
</feature>
<organism evidence="3 4">
    <name type="scientific">Reinekea forsetii</name>
    <dbReference type="NCBI Taxonomy" id="1336806"/>
    <lineage>
        <taxon>Bacteria</taxon>
        <taxon>Pseudomonadati</taxon>
        <taxon>Pseudomonadota</taxon>
        <taxon>Gammaproteobacteria</taxon>
        <taxon>Oceanospirillales</taxon>
        <taxon>Saccharospirillaceae</taxon>
        <taxon>Reinekea</taxon>
    </lineage>
</organism>
<dbReference type="GO" id="GO:0005509">
    <property type="term" value="F:calcium ion binding"/>
    <property type="evidence" value="ECO:0007669"/>
    <property type="project" value="InterPro"/>
</dbReference>
<dbReference type="Pfam" id="PF13620">
    <property type="entry name" value="CarboxypepD_reg"/>
    <property type="match status" value="2"/>
</dbReference>
<sequence>MAVSHLGNTRAAQSDSDGLVTLTGLPAGSHTLALSLAGYVSATRTFEVASDQEVDLGVVELTNEKGKASGQIIVAEMDDYANVLVYARDNQGSIYTSISDINGFVSFPALPVGQGYSFITSANGYQSEKLDEVDILLGETADIGRLVLTKIPEPIDLTPKPGNIAGFVYFADKQDALNKHAGVIISVEGTDKEAISSRNGAFVINGLPPGTYSLNFTDSNHTTKTLSAVEVVSETTNQLDSQVLDAEVGNISGTLLDANSNPVAGALLTITGTGQTTTTDSTGGFLFSSVFSGDFSLNIQKTGYANTQRIVSVPTNEQTLALGTLNIEAFRLSGAVVKSSGNDHSGIAVSLIGTAYSTTTDTAGNFEFIGIERNNYTLQYSYAGYQTGSQLVSFDELTQVSLDAVTLEQYRIDGVVELSGLSDFSGVTVSLVGTSYSAVTDSDGSFSITGFVPGSYELRALKSGFQSTTLLVNTSKEAPTLSIADALILKMDTGKVSGVVTLENQAAHAGVLVELLGSDFSALTDNQGQWQLDVPVANYSGGIRYQRDLYSAQTTAETVTVTALGVYQAQTTTLVQAAKRVQLALASVASSCSQLQLTIEGQGSAAGFTASYPDAPATIELNVPFGDYQYTLSCIDPGFETIIRAFSVDDDGLQTQGLDSAELRVRYVKINNAALYTNSPTVSLAIGSTDASEMRISQGSADSDWIAFSASMDFTMQAGDGLKTLVVDFRNSSGVLPSVIDQIILDTTIVVKGFTAEGATTRGDVLHLSLDLAGETAATVSVDLPGLVNGLALVDNGTFGDVTANDGHYERDYVILSPAELTVTPTATIVDRAANSITVTAAPVVLSTAPSIGNLSVASNVASGEMTIKFSTDEPTTSLVNYGFDASNLTEQLTVSDTWTSTHQIVLTGLPANTLTYFEITAEDAAANQTLAFGQGKLAPAPITGLGAHAGNAEVGLIWDASANNELAGYQLYRSSDSGISYTPVTAELIDTTFYVDATTNDQDYYYQVTAVDLDGNESIDSSAVNVTPSALLAGPTLLNGGLIDSNTVWLGSRSPYQITAPVRLIEDVTLLMLPGAELEFAAADQYMLVSGQLEAHGTAAEPVRFTAFDAAGVKTGSIRFDNNNSGTHRVSNAQLSYVDIYSYDPSQQERQYSPVNLQLTDASILLANNYFSVNRVTGGKLEFESNHYSATIRITNLSGSVVDSVNDSQNNYYYSTTQLDVGSMSDTIVHNATFNSLYNTSGSQFTGATLNYAQLLTDSVLQNSQVQGSTNLTMRGNTLVNSSVSMRQSYGRLTMRFNSLDALSTLDVSATLDISNNYWSTTDLADILERTGYSSDQSNDTHLYPIISGSDLLTADADGDGLPDYVDYDNDNDGYSDLQEDWSSDPLFGSIYNPLDPLSAPTGSQDNDMDGQDDLADLDDDNDGLADETEVVMMTNPYLADTDWDGSNDGIEVSLKYSPVDSANHPLSGKIANVRIDNSNINSDGLIYITGGTGDNRTELNSVSVAPGSVLMLDRDAEILIKDSQLHGTPTNAIRIESDGAGSRSSALSIENSQLSYLVHTSAKRFNVDATSTIDFADLNVSAGYLYGTIENSAVFGSWSLQATARVRNSYLGGQSLGGGLLENSFHTGSSGMSSMEVKNSIFAGSIYPYDSTLTNSWVNRLYYHGEHSSFVNSDIELVSLGTSSYNYFFDGSYIGLPSDSTDHYFGLGDPVDELGDDVATTEFEVDSYTIKVDGITNPRDTPVFGLSAPQAWQSVVGLWDPTTVGVWWDMNEPTRFQTTDPDTRLGILSGTVQLGGYTDSSGVTVSINSTGLSTTTDADGYWEIKAPARSYTGLLFAKEHFADVTKVRTYTVLANSVADAGAVTLEQQTGRILGVLTVDDALDVTLATLSATSINGSYSLTADASGVFDFAHLPLATYSVSLGYAGGSWETRVFSVKVKPGQTDYDLGLVRLKNSFVYIDDDALYTNTRAVVLSLANAQAVTMAVSENGVSSAAVAMANSYALTLSAGDGVKTVTVAFFDEDGTALTAANDSIELDSTVSLQSLTLSSVATRGDRLTVTLDAGEAGGTASYNAPGLISALVLVDDGTGADSAANDGLYSAATDITTFDDFANLSSSADFIDRAGNSGTLVATSLLNLSTQPTLFGLLTQTVDAQLVVSFSTSEATTAVIWWGYAPGSLTNSVVVSATESTEHQIALAVAAGQTVYYEVRIDDSVTTIVAEQDSSQLAFAPVASLSGQAGYSETGLVWSEQANATAYRVYRSLDANHFTAVADVAASQNYYVDNSALNDTTYYYRVTWLNQSAVESDRSAMVTLTPTLAKAGPTEVDGGVLAVHTLWLKSRSPYLIIDNMLIKENASLNLMAGTQVQFNGADKHIYLKGRILAHGSEADRVSIESDPTWTGSYNESALIFDLANSQQSQLRYADVSRLKIYKSDTSLVVKSGTPSITLDRVQLSLRGEYSSNFSVQSLSNSQVTFDGCSGNSYLGAIDSSQLTKSTLGSCDSYQVFRASTVTDSTINDIGFRVDTSIRASTLTNAYMYSYYAVAETLVVINSDIYSNTTLVAEALDLTNSRIDITGSNSWLRLSRSTLDMDSSVSAVLLDIDSNYWGTTDIANIGERTGYISNISKGTHLYPVISSADIDNADFDGDGTPDIADHDNDGDGYSDLQEDWESDPAYGSVFDPLDANSYPTTSQDNDMDGVVDSLDLDDDNDGIADADEPTYGTSPYLADTDGDGVNDNLEISTLYDPLDRLSHPLVGSHSNIHIDASYNNSAGNVVLLATSLSNISIDPGIVLMMDRDADVEINNSTLAGTAAAPIFIRSSGAGTGRISFTGVAASYLNIKLPVNFYVYAQTTLDRSDIWLTDSSSIDDGATIENSSLFADATVYNYGLVQHSMVRGAGSLRNQSSGQIITSRLATSNTLYSSGIISDSVISSAYNYSNSSIMGSIVSSYNSGSSYSSLVVDSDVELSYGRTWATLFSNSFLTKGSSSYSGSGLPVDIIGDGVAETEFVLDGSTFTVDGIVSPRSTANFPGGESDLWDPTGVGALWDSANPTLFPDPL</sequence>
<evidence type="ECO:0000256" key="1">
    <source>
        <dbReference type="SAM" id="MobiDB-lite"/>
    </source>
</evidence>
<dbReference type="GO" id="GO:0030246">
    <property type="term" value="F:carbohydrate binding"/>
    <property type="evidence" value="ECO:0007669"/>
    <property type="project" value="InterPro"/>
</dbReference>
<dbReference type="Pfam" id="PF13715">
    <property type="entry name" value="CarbopepD_reg_2"/>
    <property type="match status" value="1"/>
</dbReference>
<accession>A0A2K8KY34</accession>
<dbReference type="Gene3D" id="4.10.1080.10">
    <property type="entry name" value="TSP type-3 repeat"/>
    <property type="match status" value="1"/>
</dbReference>
<dbReference type="SUPFAM" id="SSF49265">
    <property type="entry name" value="Fibronectin type III"/>
    <property type="match status" value="1"/>
</dbReference>
<dbReference type="InterPro" id="IPR036116">
    <property type="entry name" value="FN3_sf"/>
</dbReference>
<keyword evidence="3" id="KW-0449">Lipoprotein</keyword>
<feature type="compositionally biased region" description="Acidic residues" evidence="1">
    <location>
        <begin position="1408"/>
        <end position="1418"/>
    </location>
</feature>
<dbReference type="Gene3D" id="2.60.40.10">
    <property type="entry name" value="Immunoglobulins"/>
    <property type="match status" value="2"/>
</dbReference>
<dbReference type="Proteomes" id="UP000229757">
    <property type="component" value="Chromosome"/>
</dbReference>